<organism evidence="1 2">
    <name type="scientific">Microdochium bolleyi</name>
    <dbReference type="NCBI Taxonomy" id="196109"/>
    <lineage>
        <taxon>Eukaryota</taxon>
        <taxon>Fungi</taxon>
        <taxon>Dikarya</taxon>
        <taxon>Ascomycota</taxon>
        <taxon>Pezizomycotina</taxon>
        <taxon>Sordariomycetes</taxon>
        <taxon>Xylariomycetidae</taxon>
        <taxon>Xylariales</taxon>
        <taxon>Microdochiaceae</taxon>
        <taxon>Microdochium</taxon>
    </lineage>
</organism>
<keyword evidence="2" id="KW-1185">Reference proteome</keyword>
<dbReference type="AlphaFoldDB" id="A0A136IY99"/>
<reference evidence="2" key="1">
    <citation type="submission" date="2016-02" db="EMBL/GenBank/DDBJ databases">
        <title>Draft genome sequence of Microdochium bolleyi, a fungal endophyte of beachgrass.</title>
        <authorList>
            <consortium name="DOE Joint Genome Institute"/>
            <person name="David A.S."/>
            <person name="May G."/>
            <person name="Haridas S."/>
            <person name="Lim J."/>
            <person name="Wang M."/>
            <person name="Labutti K."/>
            <person name="Lipzen A."/>
            <person name="Barry K."/>
            <person name="Grigoriev I.V."/>
        </authorList>
    </citation>
    <scope>NUCLEOTIDE SEQUENCE [LARGE SCALE GENOMIC DNA]</scope>
    <source>
        <strain evidence="2">J235TASD1</strain>
    </source>
</reference>
<gene>
    <name evidence="1" type="ORF">Micbo1qcDRAFT_165279</name>
</gene>
<evidence type="ECO:0000313" key="2">
    <source>
        <dbReference type="Proteomes" id="UP000070501"/>
    </source>
</evidence>
<dbReference type="EMBL" id="KQ964254">
    <property type="protein sequence ID" value="KXJ89892.1"/>
    <property type="molecule type" value="Genomic_DNA"/>
</dbReference>
<protein>
    <submittedName>
        <fullName evidence="1">Uncharacterized protein</fullName>
    </submittedName>
</protein>
<evidence type="ECO:0000313" key="1">
    <source>
        <dbReference type="EMBL" id="KXJ89892.1"/>
    </source>
</evidence>
<name>A0A136IY99_9PEZI</name>
<proteinExistence type="predicted"/>
<dbReference type="Proteomes" id="UP000070501">
    <property type="component" value="Unassembled WGS sequence"/>
</dbReference>
<sequence length="54" mass="6240">MHEATGAVEEVIRLRQTWYRTSLNGQYIYRRACRNDTTKLSTSHNDGPCVSHDT</sequence>
<accession>A0A136IY99</accession>
<feature type="non-terminal residue" evidence="1">
    <location>
        <position position="54"/>
    </location>
</feature>
<dbReference type="InParanoid" id="A0A136IY99"/>